<evidence type="ECO:0000313" key="4">
    <source>
        <dbReference type="Proteomes" id="UP000006643"/>
    </source>
</evidence>
<reference evidence="4" key="1">
    <citation type="journal article" date="2009" name="Nature">
        <title>Genome sequence and analysis of the Irish potato famine pathogen Phytophthora infestans.</title>
        <authorList>
            <consortium name="The Broad Institute Genome Sequencing Platform"/>
            <person name="Haas B.J."/>
            <person name="Kamoun S."/>
            <person name="Zody M.C."/>
            <person name="Jiang R.H."/>
            <person name="Handsaker R.E."/>
            <person name="Cano L.M."/>
            <person name="Grabherr M."/>
            <person name="Kodira C.D."/>
            <person name="Raffaele S."/>
            <person name="Torto-Alalibo T."/>
            <person name="Bozkurt T.O."/>
            <person name="Ah-Fong A.M."/>
            <person name="Alvarado L."/>
            <person name="Anderson V.L."/>
            <person name="Armstrong M.R."/>
            <person name="Avrova A."/>
            <person name="Baxter L."/>
            <person name="Beynon J."/>
            <person name="Boevink P.C."/>
            <person name="Bollmann S.R."/>
            <person name="Bos J.I."/>
            <person name="Bulone V."/>
            <person name="Cai G."/>
            <person name="Cakir C."/>
            <person name="Carrington J.C."/>
            <person name="Chawner M."/>
            <person name="Conti L."/>
            <person name="Costanzo S."/>
            <person name="Ewan R."/>
            <person name="Fahlgren N."/>
            <person name="Fischbach M.A."/>
            <person name="Fugelstad J."/>
            <person name="Gilroy E.M."/>
            <person name="Gnerre S."/>
            <person name="Green P.J."/>
            <person name="Grenville-Briggs L.J."/>
            <person name="Griffith J."/>
            <person name="Grunwald N.J."/>
            <person name="Horn K."/>
            <person name="Horner N.R."/>
            <person name="Hu C.H."/>
            <person name="Huitema E."/>
            <person name="Jeong D.H."/>
            <person name="Jones A.M."/>
            <person name="Jones J.D."/>
            <person name="Jones R.W."/>
            <person name="Karlsson E.K."/>
            <person name="Kunjeti S.G."/>
            <person name="Lamour K."/>
            <person name="Liu Z."/>
            <person name="Ma L."/>
            <person name="Maclean D."/>
            <person name="Chibucos M.C."/>
            <person name="McDonald H."/>
            <person name="McWalters J."/>
            <person name="Meijer H.J."/>
            <person name="Morgan W."/>
            <person name="Morris P.F."/>
            <person name="Munro C.A."/>
            <person name="O'Neill K."/>
            <person name="Ospina-Giraldo M."/>
            <person name="Pinzon A."/>
            <person name="Pritchard L."/>
            <person name="Ramsahoye B."/>
            <person name="Ren Q."/>
            <person name="Restrepo S."/>
            <person name="Roy S."/>
            <person name="Sadanandom A."/>
            <person name="Savidor A."/>
            <person name="Schornack S."/>
            <person name="Schwartz D.C."/>
            <person name="Schumann U.D."/>
            <person name="Schwessinger B."/>
            <person name="Seyer L."/>
            <person name="Sharpe T."/>
            <person name="Silvar C."/>
            <person name="Song J."/>
            <person name="Studholme D.J."/>
            <person name="Sykes S."/>
            <person name="Thines M."/>
            <person name="van de Vondervoort P.J."/>
            <person name="Phuntumart V."/>
            <person name="Wawra S."/>
            <person name="Weide R."/>
            <person name="Win J."/>
            <person name="Young C."/>
            <person name="Zhou S."/>
            <person name="Fry W."/>
            <person name="Meyers B.C."/>
            <person name="van West P."/>
            <person name="Ristaino J."/>
            <person name="Govers F."/>
            <person name="Birch P.R."/>
            <person name="Whisson S.C."/>
            <person name="Judelson H.S."/>
            <person name="Nusbaum C."/>
        </authorList>
    </citation>
    <scope>NUCLEOTIDE SEQUENCE [LARGE SCALE GENOMIC DNA]</scope>
    <source>
        <strain evidence="4">T30-4</strain>
    </source>
</reference>
<dbReference type="RefSeq" id="XP_002901796.1">
    <property type="nucleotide sequence ID" value="XM_002901750.1"/>
</dbReference>
<dbReference type="VEuPathDB" id="FungiDB:PITG_11006"/>
<name>D0NFY5_PHYIT</name>
<dbReference type="Proteomes" id="UP000006643">
    <property type="component" value="Unassembled WGS sequence"/>
</dbReference>
<dbReference type="KEGG" id="pif:PITG_11006"/>
<dbReference type="EMBL" id="DS028136">
    <property type="protein sequence ID" value="EEY57186.1"/>
    <property type="molecule type" value="Genomic_DNA"/>
</dbReference>
<feature type="transmembrane region" description="Helical" evidence="2">
    <location>
        <begin position="77"/>
        <end position="94"/>
    </location>
</feature>
<evidence type="ECO:0000256" key="2">
    <source>
        <dbReference type="SAM" id="Phobius"/>
    </source>
</evidence>
<dbReference type="eggNOG" id="ENOG502R9NV">
    <property type="taxonomic scope" value="Eukaryota"/>
</dbReference>
<keyword evidence="2" id="KW-1133">Transmembrane helix</keyword>
<feature type="region of interest" description="Disordered" evidence="1">
    <location>
        <begin position="100"/>
        <end position="120"/>
    </location>
</feature>
<sequence>MMHCMGRREAPAVTAAVRALFPTVTGSANELFFLPIKTHVYRLCHKLWLKVSGAEGVAKPPLAVTPPPIRERTMEQLVAATLGIAFAVIIALFAHSRWRSPSSTETDSSDDETSGPIGVNVVADHDEHDSLLPNLAGVLRSPWQSVSRKPKEQPKMTRLARKGSPSMSLPLRKKKKKPAEVPVKKIHVPYFFPLLDETAEWWQTQLPTMGEPQPTPEQEPETSRKSHPDEDEVLASNRSNGNTQDPTSKDNLYYYSSYFISP</sequence>
<gene>
    <name evidence="3" type="ORF">PITG_11006</name>
</gene>
<proteinExistence type="predicted"/>
<keyword evidence="2" id="KW-0812">Transmembrane</keyword>
<dbReference type="GeneID" id="9476185"/>
<evidence type="ECO:0000256" key="1">
    <source>
        <dbReference type="SAM" id="MobiDB-lite"/>
    </source>
</evidence>
<dbReference type="InParanoid" id="D0NFY5"/>
<evidence type="ECO:0000313" key="3">
    <source>
        <dbReference type="EMBL" id="EEY57186.1"/>
    </source>
</evidence>
<keyword evidence="4" id="KW-1185">Reference proteome</keyword>
<dbReference type="OMA" id="HCMGRRE"/>
<keyword evidence="2" id="KW-0472">Membrane</keyword>
<accession>D0NFY5</accession>
<dbReference type="AlphaFoldDB" id="D0NFY5"/>
<feature type="compositionally biased region" description="Polar residues" evidence="1">
    <location>
        <begin position="236"/>
        <end position="250"/>
    </location>
</feature>
<dbReference type="HOGENOM" id="CLU_1063419_0_0_1"/>
<feature type="region of interest" description="Disordered" evidence="1">
    <location>
        <begin position="207"/>
        <end position="250"/>
    </location>
</feature>
<feature type="region of interest" description="Disordered" evidence="1">
    <location>
        <begin position="142"/>
        <end position="178"/>
    </location>
</feature>
<organism evidence="3 4">
    <name type="scientific">Phytophthora infestans (strain T30-4)</name>
    <name type="common">Potato late blight agent</name>
    <dbReference type="NCBI Taxonomy" id="403677"/>
    <lineage>
        <taxon>Eukaryota</taxon>
        <taxon>Sar</taxon>
        <taxon>Stramenopiles</taxon>
        <taxon>Oomycota</taxon>
        <taxon>Peronosporomycetes</taxon>
        <taxon>Peronosporales</taxon>
        <taxon>Peronosporaceae</taxon>
        <taxon>Phytophthora</taxon>
    </lineage>
</organism>
<protein>
    <submittedName>
        <fullName evidence="3">Uncharacterized protein</fullName>
    </submittedName>
</protein>
<dbReference type="OrthoDB" id="118962at2759"/>